<proteinExistence type="predicted"/>
<accession>A0A8S9KFD1</accession>
<dbReference type="EMBL" id="QGKY02000164">
    <property type="protein sequence ID" value="KAF2593930.1"/>
    <property type="molecule type" value="Genomic_DNA"/>
</dbReference>
<organism evidence="1">
    <name type="scientific">Brassica cretica</name>
    <name type="common">Mustard</name>
    <dbReference type="NCBI Taxonomy" id="69181"/>
    <lineage>
        <taxon>Eukaryota</taxon>
        <taxon>Viridiplantae</taxon>
        <taxon>Streptophyta</taxon>
        <taxon>Embryophyta</taxon>
        <taxon>Tracheophyta</taxon>
        <taxon>Spermatophyta</taxon>
        <taxon>Magnoliopsida</taxon>
        <taxon>eudicotyledons</taxon>
        <taxon>Gunneridae</taxon>
        <taxon>Pentapetalae</taxon>
        <taxon>rosids</taxon>
        <taxon>malvids</taxon>
        <taxon>Brassicales</taxon>
        <taxon>Brassicaceae</taxon>
        <taxon>Brassiceae</taxon>
        <taxon>Brassica</taxon>
    </lineage>
</organism>
<protein>
    <submittedName>
        <fullName evidence="1">Uncharacterized protein</fullName>
    </submittedName>
</protein>
<comment type="caution">
    <text evidence="1">The sequence shown here is derived from an EMBL/GenBank/DDBJ whole genome shotgun (WGS) entry which is preliminary data.</text>
</comment>
<evidence type="ECO:0000313" key="1">
    <source>
        <dbReference type="EMBL" id="KAF2593930.1"/>
    </source>
</evidence>
<name>A0A8S9KFD1_BRACR</name>
<gene>
    <name evidence="1" type="ORF">F2Q70_00042576</name>
</gene>
<dbReference type="AlphaFoldDB" id="A0A8S9KFD1"/>
<reference evidence="1" key="1">
    <citation type="submission" date="2019-12" db="EMBL/GenBank/DDBJ databases">
        <title>Genome sequencing and annotation of Brassica cretica.</title>
        <authorList>
            <person name="Studholme D.J."/>
            <person name="Sarris P.F."/>
        </authorList>
    </citation>
    <scope>NUCLEOTIDE SEQUENCE</scope>
    <source>
        <strain evidence="1">PFS-102/07</strain>
        <tissue evidence="1">Leaf</tissue>
    </source>
</reference>
<sequence>MASPKTQCQIIGKERKISIVLDFRGRESLEPLKMRCLSPKTSNLFWKRPDIKEFSKTTTRKIGLQCTLILGESPRIRRN</sequence>